<dbReference type="PIRSF" id="PIRSF038958">
    <property type="entry name" value="PG_synth_SpoVB"/>
    <property type="match status" value="1"/>
</dbReference>
<accession>A0ABY9WEL8</accession>
<dbReference type="Pfam" id="PF01943">
    <property type="entry name" value="Polysacc_synt"/>
    <property type="match status" value="1"/>
</dbReference>
<evidence type="ECO:0000256" key="1">
    <source>
        <dbReference type="ARBA" id="ARBA00004651"/>
    </source>
</evidence>
<feature type="transmembrane region" description="Helical" evidence="6">
    <location>
        <begin position="192"/>
        <end position="215"/>
    </location>
</feature>
<feature type="transmembrane region" description="Helical" evidence="6">
    <location>
        <begin position="486"/>
        <end position="506"/>
    </location>
</feature>
<evidence type="ECO:0000256" key="6">
    <source>
        <dbReference type="SAM" id="Phobius"/>
    </source>
</evidence>
<feature type="transmembrane region" description="Helical" evidence="6">
    <location>
        <begin position="326"/>
        <end position="348"/>
    </location>
</feature>
<sequence length="539" mass="59383">MIQNVPQARTNKFLQGAVLLTAAGIITKGLSAIYRVPYQNIVGDIGFYIYQQIYPFLAIVMVLSTTGFPVILSKLLNEYSDGSNFKNFRKILVVCFSFFALISLFSFTSLFLGADKLARWMGDPKLALLLKAAACSFLFFPFISMLRGVFQSCHEMLPVSLSQIVEQAIRVGAFLSITCFFVYNGFDLYETAAGAIFSSLIGYIGAFMLLLVYWKKRVPLPLSRSSKEAAVSVKKILIKLLIYTVTFCLTSMLMIFMQLADSFQLYKLMVSSGADPKAAKIAKGIYDRGQPLLQVGTVAATSLALSLVPLISSFRHKAFQYIQQHVALSFKICLIVAIGATAGLISIIEQVDFMLFADTKGAGVLSVFSISILFSSVAITSAGILQGVNETVWPALSVLAGVAVKILLNECFIPFFHTYGAALATVCGYGVVCLLNLAVLNRKKYKLASFKAVWKMIGSAVVMFLSIKLYFFLFDFFISDETRMSASIQSLTAVVFGAAVYMFFIIQSAIFTGKEIESLPFKNKLVCWISAWKERKENG</sequence>
<feature type="transmembrane region" description="Helical" evidence="6">
    <location>
        <begin position="236"/>
        <end position="260"/>
    </location>
</feature>
<organism evidence="7 8">
    <name type="scientific">Aeribacillus composti</name>
    <dbReference type="NCBI Taxonomy" id="1868734"/>
    <lineage>
        <taxon>Bacteria</taxon>
        <taxon>Bacillati</taxon>
        <taxon>Bacillota</taxon>
        <taxon>Bacilli</taxon>
        <taxon>Bacillales</taxon>
        <taxon>Bacillaceae</taxon>
        <taxon>Aeribacillus</taxon>
    </lineage>
</organism>
<feature type="transmembrane region" description="Helical" evidence="6">
    <location>
        <begin position="392"/>
        <end position="415"/>
    </location>
</feature>
<dbReference type="InterPro" id="IPR002797">
    <property type="entry name" value="Polysacc_synth"/>
</dbReference>
<keyword evidence="5 6" id="KW-0472">Membrane</keyword>
<dbReference type="RefSeq" id="WP_311066714.1">
    <property type="nucleotide sequence ID" value="NZ_CP134501.1"/>
</dbReference>
<keyword evidence="3 6" id="KW-0812">Transmembrane</keyword>
<feature type="transmembrane region" description="Helical" evidence="6">
    <location>
        <begin position="421"/>
        <end position="440"/>
    </location>
</feature>
<gene>
    <name evidence="7" type="ORF">RI196_00310</name>
</gene>
<evidence type="ECO:0000313" key="7">
    <source>
        <dbReference type="EMBL" id="WNF33220.1"/>
    </source>
</evidence>
<comment type="subcellular location">
    <subcellularLocation>
        <location evidence="1">Cell membrane</location>
        <topology evidence="1">Multi-pass membrane protein</topology>
    </subcellularLocation>
</comment>
<evidence type="ECO:0000256" key="3">
    <source>
        <dbReference type="ARBA" id="ARBA00022692"/>
    </source>
</evidence>
<feature type="transmembrane region" description="Helical" evidence="6">
    <location>
        <begin position="53"/>
        <end position="72"/>
    </location>
</feature>
<dbReference type="InterPro" id="IPR024923">
    <property type="entry name" value="PG_synth_SpoVB"/>
</dbReference>
<name>A0ABY9WEL8_9BACI</name>
<keyword evidence="4 6" id="KW-1133">Transmembrane helix</keyword>
<feature type="transmembrane region" description="Helical" evidence="6">
    <location>
        <begin position="92"/>
        <end position="114"/>
    </location>
</feature>
<evidence type="ECO:0000256" key="5">
    <source>
        <dbReference type="ARBA" id="ARBA00023136"/>
    </source>
</evidence>
<dbReference type="InterPro" id="IPR050833">
    <property type="entry name" value="Poly_Biosynth_Transport"/>
</dbReference>
<proteinExistence type="predicted"/>
<evidence type="ECO:0000256" key="2">
    <source>
        <dbReference type="ARBA" id="ARBA00022475"/>
    </source>
</evidence>
<keyword evidence="8" id="KW-1185">Reference proteome</keyword>
<feature type="transmembrane region" description="Helical" evidence="6">
    <location>
        <begin position="363"/>
        <end position="385"/>
    </location>
</feature>
<feature type="transmembrane region" description="Helical" evidence="6">
    <location>
        <begin position="292"/>
        <end position="314"/>
    </location>
</feature>
<feature type="transmembrane region" description="Helical" evidence="6">
    <location>
        <begin position="167"/>
        <end position="186"/>
    </location>
</feature>
<reference evidence="7 8" key="1">
    <citation type="submission" date="2023-09" db="EMBL/GenBank/DDBJ databases">
        <title>Different Types of Thermotolerant Ring-Cleaving Dioxygenases derived from Aeribacillus composti HB-1 applied for multiple aromatic hydrocarbons removal.</title>
        <authorList>
            <person name="Cao L."/>
            <person name="Li M."/>
            <person name="Ma T."/>
        </authorList>
    </citation>
    <scope>NUCLEOTIDE SEQUENCE [LARGE SCALE GENOMIC DNA]</scope>
    <source>
        <strain evidence="7 8">HB-1</strain>
    </source>
</reference>
<evidence type="ECO:0000313" key="8">
    <source>
        <dbReference type="Proteomes" id="UP001303701"/>
    </source>
</evidence>
<dbReference type="CDD" id="cd13124">
    <property type="entry name" value="MATE_SpoVB_like"/>
    <property type="match status" value="1"/>
</dbReference>
<dbReference type="GeneID" id="301124374"/>
<dbReference type="Proteomes" id="UP001303701">
    <property type="component" value="Chromosome"/>
</dbReference>
<dbReference type="EMBL" id="CP134501">
    <property type="protein sequence ID" value="WNF33220.1"/>
    <property type="molecule type" value="Genomic_DNA"/>
</dbReference>
<evidence type="ECO:0000256" key="4">
    <source>
        <dbReference type="ARBA" id="ARBA00022989"/>
    </source>
</evidence>
<keyword evidence="2" id="KW-1003">Cell membrane</keyword>
<dbReference type="PANTHER" id="PTHR30250">
    <property type="entry name" value="PST FAMILY PREDICTED COLANIC ACID TRANSPORTER"/>
    <property type="match status" value="1"/>
</dbReference>
<dbReference type="PANTHER" id="PTHR30250:SF29">
    <property type="entry name" value="POLYSACCHARIDE BIOSYNTHESIS PROTEIN C-TERMINAL DOMAIN-CONTAINING PROTEIN"/>
    <property type="match status" value="1"/>
</dbReference>
<feature type="transmembrane region" description="Helical" evidence="6">
    <location>
        <begin position="452"/>
        <end position="474"/>
    </location>
</feature>
<feature type="transmembrane region" description="Helical" evidence="6">
    <location>
        <begin position="12"/>
        <end position="33"/>
    </location>
</feature>
<feature type="transmembrane region" description="Helical" evidence="6">
    <location>
        <begin position="126"/>
        <end position="146"/>
    </location>
</feature>
<protein>
    <submittedName>
        <fullName evidence="7">Polysaccharide biosynthesis protein</fullName>
    </submittedName>
</protein>